<feature type="transmembrane region" description="Helical" evidence="10">
    <location>
        <begin position="6"/>
        <end position="24"/>
    </location>
</feature>
<feature type="transmembrane region" description="Helical" evidence="10">
    <location>
        <begin position="958"/>
        <end position="978"/>
    </location>
</feature>
<dbReference type="InterPro" id="IPR003439">
    <property type="entry name" value="ABC_transporter-like_ATP-bd"/>
</dbReference>
<evidence type="ECO:0000256" key="3">
    <source>
        <dbReference type="ARBA" id="ARBA00022692"/>
    </source>
</evidence>
<feature type="domain" description="ABC transmembrane type-1" evidence="12">
    <location>
        <begin position="121"/>
        <end position="388"/>
    </location>
</feature>
<feature type="transmembrane region" description="Helical" evidence="10">
    <location>
        <begin position="154"/>
        <end position="175"/>
    </location>
</feature>
<dbReference type="PANTHER" id="PTHR24223">
    <property type="entry name" value="ATP-BINDING CASSETTE SUB-FAMILY C"/>
    <property type="match status" value="1"/>
</dbReference>
<keyword evidence="6 10" id="KW-1133">Transmembrane helix</keyword>
<keyword evidence="2" id="KW-0813">Transport</keyword>
<evidence type="ECO:0000256" key="10">
    <source>
        <dbReference type="SAM" id="Phobius"/>
    </source>
</evidence>
<evidence type="ECO:0000256" key="9">
    <source>
        <dbReference type="SAM" id="MobiDB-lite"/>
    </source>
</evidence>
<evidence type="ECO:0000256" key="7">
    <source>
        <dbReference type="ARBA" id="ARBA00023136"/>
    </source>
</evidence>
<dbReference type="EMBL" id="JANBVO010000008">
    <property type="protein sequence ID" value="KAJ9150371.1"/>
    <property type="molecule type" value="Genomic_DNA"/>
</dbReference>
<dbReference type="InterPro" id="IPR017871">
    <property type="entry name" value="ABC_transporter-like_CS"/>
</dbReference>
<dbReference type="FunFam" id="1.20.1560.10:FF:000066">
    <property type="entry name" value="ABC multidrug transporter (Eurofung)"/>
    <property type="match status" value="1"/>
</dbReference>
<keyword evidence="14" id="KW-1185">Reference proteome</keyword>
<comment type="subcellular location">
    <subcellularLocation>
        <location evidence="1">Membrane</location>
        <topology evidence="1">Multi-pass membrane protein</topology>
    </subcellularLocation>
</comment>
<feature type="transmembrane region" description="Helical" evidence="10">
    <location>
        <begin position="365"/>
        <end position="393"/>
    </location>
</feature>
<dbReference type="InterPro" id="IPR044726">
    <property type="entry name" value="ABCC_6TM_D2"/>
</dbReference>
<dbReference type="PROSITE" id="PS50893">
    <property type="entry name" value="ABC_TRANSPORTER_2"/>
    <property type="match status" value="2"/>
</dbReference>
<dbReference type="SUPFAM" id="SSF52540">
    <property type="entry name" value="P-loop containing nucleoside triphosphate hydrolases"/>
    <property type="match status" value="2"/>
</dbReference>
<dbReference type="GO" id="GO:0016887">
    <property type="term" value="F:ATP hydrolysis activity"/>
    <property type="evidence" value="ECO:0007669"/>
    <property type="project" value="InterPro"/>
</dbReference>
<gene>
    <name evidence="13" type="ORF">NKR23_g3629</name>
</gene>
<dbReference type="Gene3D" id="3.40.50.300">
    <property type="entry name" value="P-loop containing nucleotide triphosphate hydrolases"/>
    <property type="match status" value="2"/>
</dbReference>
<feature type="transmembrane region" description="Helical" evidence="10">
    <location>
        <begin position="850"/>
        <end position="870"/>
    </location>
</feature>
<evidence type="ECO:0000313" key="13">
    <source>
        <dbReference type="EMBL" id="KAJ9150371.1"/>
    </source>
</evidence>
<feature type="domain" description="ABC transporter" evidence="11">
    <location>
        <begin position="1052"/>
        <end position="1305"/>
    </location>
</feature>
<accession>A0AA38RIJ2</accession>
<dbReference type="GO" id="GO:0140359">
    <property type="term" value="F:ABC-type transporter activity"/>
    <property type="evidence" value="ECO:0007669"/>
    <property type="project" value="InterPro"/>
</dbReference>
<keyword evidence="7 10" id="KW-0472">Membrane</keyword>
<reference evidence="13" key="1">
    <citation type="submission" date="2022-07" db="EMBL/GenBank/DDBJ databases">
        <title>Fungi with potential for degradation of polypropylene.</title>
        <authorList>
            <person name="Gostincar C."/>
        </authorList>
    </citation>
    <scope>NUCLEOTIDE SEQUENCE</scope>
    <source>
        <strain evidence="13">EXF-13308</strain>
    </source>
</reference>
<evidence type="ECO:0000259" key="12">
    <source>
        <dbReference type="PROSITE" id="PS50929"/>
    </source>
</evidence>
<evidence type="ECO:0000259" key="11">
    <source>
        <dbReference type="PROSITE" id="PS50893"/>
    </source>
</evidence>
<evidence type="ECO:0000256" key="8">
    <source>
        <dbReference type="ARBA" id="ARBA00059074"/>
    </source>
</evidence>
<dbReference type="Gene3D" id="1.20.1560.10">
    <property type="entry name" value="ABC transporter type 1, transmembrane domain"/>
    <property type="match status" value="2"/>
</dbReference>
<evidence type="ECO:0000313" key="14">
    <source>
        <dbReference type="Proteomes" id="UP001174694"/>
    </source>
</evidence>
<dbReference type="InterPro" id="IPR036640">
    <property type="entry name" value="ABC1_TM_sf"/>
</dbReference>
<dbReference type="Proteomes" id="UP001174694">
    <property type="component" value="Unassembled WGS sequence"/>
</dbReference>
<evidence type="ECO:0000256" key="6">
    <source>
        <dbReference type="ARBA" id="ARBA00022989"/>
    </source>
</evidence>
<evidence type="ECO:0000256" key="2">
    <source>
        <dbReference type="ARBA" id="ARBA00022448"/>
    </source>
</evidence>
<feature type="region of interest" description="Disordered" evidence="9">
    <location>
        <begin position="652"/>
        <end position="682"/>
    </location>
</feature>
<feature type="transmembrane region" description="Helical" evidence="10">
    <location>
        <begin position="775"/>
        <end position="797"/>
    </location>
</feature>
<feature type="transmembrane region" description="Helical" evidence="10">
    <location>
        <begin position="249"/>
        <end position="268"/>
    </location>
</feature>
<dbReference type="PANTHER" id="PTHR24223:SF345">
    <property type="entry name" value="ABC MULTIDRUG TRANSPORTER (EUROFUNG)"/>
    <property type="match status" value="1"/>
</dbReference>
<dbReference type="SUPFAM" id="SSF90123">
    <property type="entry name" value="ABC transporter transmembrane region"/>
    <property type="match status" value="2"/>
</dbReference>
<sequence>MTTFTGLFTATVVLNLILLILESMRRRRWLAWDAVHHSPEETSSILSLGLYSWLNSLLWRGYHEPLTMQHLYALDRAVSVDTFAARSAPSDESMETSVWHLSLWLAKPLGRSVLLPVFPRLCLLGFTFCQPFFLQRLLRFLSSHESDSSTASCLVAIAVLTYSGIAITTALYWYYQERFQSLLRGFLISAIYRKTANMPHVGDGDTAAVTLMGADVERIYTGLRLIHEVWANAIQIALAAWLLERQLGLAFLAPLLLVLLGFAGSFAISGRAVRFQGAWMARVQARIGVTSAVLDRIKDLRFSGMVGPAAALMQRERQEEIHVGERSRVLIALSATLSQLPQALAPSLAFAFGPHVLDQTRAYTALSFLTLLTAPLLIVLQSLPIIAACVACLRRIKVFLIDEERVDRRVLLGPAGDVSEKTEKLDAGRKEPIIVVTDCCFGWKPNNPTLKNVNLSLPRSSITFVVGPVASGKSTLCRALLDEVAHMQGTMAFGSDKVGYCDQVPFLFNASIQENITGFSSFDTVRYADVIHAAMLAEDLNSLPARDRTIVGTNGVSLSGGQRQRVALARALYHDADILVLDDIFSGLDGSTRDQVCQAVCGPEGLLRRRGTTAVVCTHSTHFLSVADHIVVLSSENTIVDQGSFAEIVRDEQRSGRAGLTSPRLAMKPPKPGTRSSGMGPQSIQAITSATEIPESERQGGVAPTEAKPPPTLTPDVDFAVYTHWLSTIGLLPLLLYLVLVVGIGFSTNFSTIWLKFWSEDSGTTVPRHSFAFWIGIYVLLGAGVILCVFPAGLVMLRTAVRLAGTDLHRAAVNTILYSSLRFLAGTDVGKVLNLFSQDMNIMDTQLPRMVNNLCFCLATAIGQAIVIALSSAWLAVSYPFFAALLWVVQHVYLPSSKRLRILDLEAKTPLYTHFLDTLAALPTIRAFGWFPNQLARNNALLDDSQRPSYLLAMAQQWLTLTMNVLVAIVAIMLVALATKLNSDAGNVGAGLVTLITLGGTLTAIVTAYTGLETSLGAISRLKSFSNETELEDCCKGEFVAPPKGWPTAGCVQIEKLEASYNGTNRVLEHLSLVIKAREKVAICGRTGSGKSSILALLLRLIEPLPPRKPSISASAPAPIHIDGLALHTIDGDVLRERIISVSQDPVFLPDGISFRVNLDPWDIASDVECDAVLRDLGLTTVVEAKGGLGAPMRGGELSAGQKQLFCLSRAVLRRRVKLRQTNTDGGLLLLDEVTSSTDAETERRMRKILEDEFSAYTVIMVTHRREMAMACDRVLVLSAGRVMEDGKPSDLLEREEGLFRKLWASEIVGIGAEVF</sequence>
<keyword evidence="4" id="KW-0547">Nucleotide-binding</keyword>
<organism evidence="13 14">
    <name type="scientific">Pleurostoma richardsiae</name>
    <dbReference type="NCBI Taxonomy" id="41990"/>
    <lineage>
        <taxon>Eukaryota</taxon>
        <taxon>Fungi</taxon>
        <taxon>Dikarya</taxon>
        <taxon>Ascomycota</taxon>
        <taxon>Pezizomycotina</taxon>
        <taxon>Sordariomycetes</taxon>
        <taxon>Sordariomycetidae</taxon>
        <taxon>Calosphaeriales</taxon>
        <taxon>Pleurostomataceae</taxon>
        <taxon>Pleurostoma</taxon>
    </lineage>
</organism>
<dbReference type="Pfam" id="PF00664">
    <property type="entry name" value="ABC_membrane"/>
    <property type="match status" value="1"/>
</dbReference>
<keyword evidence="5" id="KW-0067">ATP-binding</keyword>
<dbReference type="InterPro" id="IPR050173">
    <property type="entry name" value="ABC_transporter_C-like"/>
</dbReference>
<dbReference type="InterPro" id="IPR003593">
    <property type="entry name" value="AAA+_ATPase"/>
</dbReference>
<feature type="domain" description="ABC transmembrane type-1" evidence="12">
    <location>
        <begin position="735"/>
        <end position="1014"/>
    </location>
</feature>
<dbReference type="CDD" id="cd03250">
    <property type="entry name" value="ABCC_MRP_domain1"/>
    <property type="match status" value="1"/>
</dbReference>
<dbReference type="Pfam" id="PF00005">
    <property type="entry name" value="ABC_tran"/>
    <property type="match status" value="2"/>
</dbReference>
<dbReference type="GO" id="GO:0016020">
    <property type="term" value="C:membrane"/>
    <property type="evidence" value="ECO:0007669"/>
    <property type="project" value="UniProtKB-SubCell"/>
</dbReference>
<dbReference type="SMART" id="SM00382">
    <property type="entry name" value="AAA"/>
    <property type="match status" value="2"/>
</dbReference>
<feature type="domain" description="ABC transporter" evidence="11">
    <location>
        <begin position="434"/>
        <end position="661"/>
    </location>
</feature>
<feature type="transmembrane region" description="Helical" evidence="10">
    <location>
        <begin position="990"/>
        <end position="1012"/>
    </location>
</feature>
<name>A0AA38RIJ2_9PEZI</name>
<dbReference type="InterPro" id="IPR011527">
    <property type="entry name" value="ABC1_TM_dom"/>
</dbReference>
<comment type="caution">
    <text evidence="13">The sequence shown here is derived from an EMBL/GenBank/DDBJ whole genome shotgun (WGS) entry which is preliminary data.</text>
</comment>
<dbReference type="InterPro" id="IPR027417">
    <property type="entry name" value="P-loop_NTPase"/>
</dbReference>
<evidence type="ECO:0000256" key="1">
    <source>
        <dbReference type="ARBA" id="ARBA00004141"/>
    </source>
</evidence>
<evidence type="ECO:0000256" key="4">
    <source>
        <dbReference type="ARBA" id="ARBA00022741"/>
    </source>
</evidence>
<dbReference type="CDD" id="cd18580">
    <property type="entry name" value="ABC_6TM_ABCC_D2"/>
    <property type="match status" value="1"/>
</dbReference>
<dbReference type="PROSITE" id="PS00211">
    <property type="entry name" value="ABC_TRANSPORTER_1"/>
    <property type="match status" value="2"/>
</dbReference>
<proteinExistence type="predicted"/>
<dbReference type="FunFam" id="1.20.1560.10:FF:000055">
    <property type="entry name" value="ABC multidrug transporter (Eurofung)"/>
    <property type="match status" value="1"/>
</dbReference>
<feature type="transmembrane region" description="Helical" evidence="10">
    <location>
        <begin position="734"/>
        <end position="755"/>
    </location>
</feature>
<keyword evidence="3 10" id="KW-0812">Transmembrane</keyword>
<comment type="function">
    <text evidence="8">ABC-type transporter; part of the gene cluster that mediates the biosynthesis of the phomopsins, a group of hexapeptide mycotoxins which infects lupins and causes lupinosis disease in livestock.</text>
</comment>
<dbReference type="PROSITE" id="PS50929">
    <property type="entry name" value="ABC_TM1F"/>
    <property type="match status" value="2"/>
</dbReference>
<feature type="transmembrane region" description="Helical" evidence="10">
    <location>
        <begin position="113"/>
        <end position="134"/>
    </location>
</feature>
<protein>
    <submittedName>
        <fullName evidence="13">ABC multidrug transporter</fullName>
    </submittedName>
</protein>
<evidence type="ECO:0000256" key="5">
    <source>
        <dbReference type="ARBA" id="ARBA00022840"/>
    </source>
</evidence>
<dbReference type="GO" id="GO:0005524">
    <property type="term" value="F:ATP binding"/>
    <property type="evidence" value="ECO:0007669"/>
    <property type="project" value="UniProtKB-KW"/>
</dbReference>